<dbReference type="GO" id="GO:0006261">
    <property type="term" value="P:DNA-templated DNA replication"/>
    <property type="evidence" value="ECO:0007669"/>
    <property type="project" value="InterPro"/>
</dbReference>
<dbReference type="Proteomes" id="UP000193218">
    <property type="component" value="Unassembled WGS sequence"/>
</dbReference>
<dbReference type="GO" id="GO:0000727">
    <property type="term" value="P:double-strand break repair via break-induced replication"/>
    <property type="evidence" value="ECO:0007669"/>
    <property type="project" value="TreeGrafter"/>
</dbReference>
<organism evidence="8 9">
    <name type="scientific">Kockovaella imperatae</name>
    <dbReference type="NCBI Taxonomy" id="4999"/>
    <lineage>
        <taxon>Eukaryota</taxon>
        <taxon>Fungi</taxon>
        <taxon>Dikarya</taxon>
        <taxon>Basidiomycota</taxon>
        <taxon>Agaricomycotina</taxon>
        <taxon>Tremellomycetes</taxon>
        <taxon>Tremellales</taxon>
        <taxon>Cuniculitremaceae</taxon>
        <taxon>Kockovaella</taxon>
    </lineage>
</organism>
<evidence type="ECO:0000313" key="9">
    <source>
        <dbReference type="Proteomes" id="UP000193218"/>
    </source>
</evidence>
<feature type="region of interest" description="Disordered" evidence="6">
    <location>
        <begin position="1"/>
        <end position="59"/>
    </location>
</feature>
<evidence type="ECO:0000256" key="3">
    <source>
        <dbReference type="ARBA" id="ARBA00014804"/>
    </source>
</evidence>
<reference evidence="8 9" key="1">
    <citation type="submission" date="2017-03" db="EMBL/GenBank/DDBJ databases">
        <title>Widespread Adenine N6-methylation of Active Genes in Fungi.</title>
        <authorList>
            <consortium name="DOE Joint Genome Institute"/>
            <person name="Mondo S.J."/>
            <person name="Dannebaum R.O."/>
            <person name="Kuo R.C."/>
            <person name="Louie K.B."/>
            <person name="Bewick A.J."/>
            <person name="Labutti K."/>
            <person name="Haridas S."/>
            <person name="Kuo A."/>
            <person name="Salamov A."/>
            <person name="Ahrendt S.R."/>
            <person name="Lau R."/>
            <person name="Bowen B.P."/>
            <person name="Lipzen A."/>
            <person name="Sullivan W."/>
            <person name="Andreopoulos W.B."/>
            <person name="Clum A."/>
            <person name="Lindquist E."/>
            <person name="Daum C."/>
            <person name="Northen T.R."/>
            <person name="Ramamoorthy G."/>
            <person name="Schmitz R.J."/>
            <person name="Gryganskyi A."/>
            <person name="Culley D."/>
            <person name="Magnuson J."/>
            <person name="James T.Y."/>
            <person name="O'Malley M.A."/>
            <person name="Stajich J.E."/>
            <person name="Spatafora J.W."/>
            <person name="Visel A."/>
            <person name="Grigoriev I.V."/>
        </authorList>
    </citation>
    <scope>NUCLEOTIDE SEQUENCE [LARGE SCALE GENOMIC DNA]</scope>
    <source>
        <strain evidence="8 9">NRRL Y-17943</strain>
    </source>
</reference>
<dbReference type="InterPro" id="IPR008591">
    <property type="entry name" value="GINS_Sld5"/>
</dbReference>
<dbReference type="SUPFAM" id="SSF158573">
    <property type="entry name" value="GINS helical bundle-like"/>
    <property type="match status" value="1"/>
</dbReference>
<keyword evidence="4" id="KW-0235">DNA replication</keyword>
<dbReference type="PANTHER" id="PTHR21206:SF0">
    <property type="entry name" value="DNA REPLICATION COMPLEX GINS PROTEIN SLD5"/>
    <property type="match status" value="1"/>
</dbReference>
<sequence length="317" mass="35614">MSSFFDDDDEDESLPVARRQAGPPQQWGNGAKASSSRSLSREQSLVSESSLEVGGGGTGSRSFLTRLESTISPRRGRYSESIGLDSVLDGEDAAHDIGIGHEDNDELDLDLDDDPDLDDVQRMCRVWVKERGTVDIMQWEGDLMDTLFDKLEQQAKMVNTLRSDPQTSEEEHFKLVLVQTEMERVKFLIRSYVRTRLSKIEKYCQYILSTPTVHPLLSGAEMSHAKRYAELLHTHFQHSVLDSLPEWLRGMEDTYGDGMSMVAKPNKNVPVLIYCRKDCGEITLEGGEAAALAKGTTHLVKYNLVESWINLGWAEVL</sequence>
<accession>A0A1Y1UK03</accession>
<evidence type="ECO:0000256" key="6">
    <source>
        <dbReference type="SAM" id="MobiDB-lite"/>
    </source>
</evidence>
<feature type="compositionally biased region" description="Acidic residues" evidence="6">
    <location>
        <begin position="1"/>
        <end position="13"/>
    </location>
</feature>
<dbReference type="InParanoid" id="A0A1Y1UK03"/>
<dbReference type="PANTHER" id="PTHR21206">
    <property type="entry name" value="SLD5 PROTEIN"/>
    <property type="match status" value="1"/>
</dbReference>
<dbReference type="GO" id="GO:0000811">
    <property type="term" value="C:GINS complex"/>
    <property type="evidence" value="ECO:0007669"/>
    <property type="project" value="TreeGrafter"/>
</dbReference>
<dbReference type="Pfam" id="PF05916">
    <property type="entry name" value="Sld5"/>
    <property type="match status" value="1"/>
</dbReference>
<dbReference type="GeneID" id="33555113"/>
<dbReference type="InterPro" id="IPR036224">
    <property type="entry name" value="GINS_bundle-like_dom_sf"/>
</dbReference>
<evidence type="ECO:0000259" key="7">
    <source>
        <dbReference type="Pfam" id="PF05916"/>
    </source>
</evidence>
<dbReference type="RefSeq" id="XP_021872305.1">
    <property type="nucleotide sequence ID" value="XM_022013305.1"/>
</dbReference>
<protein>
    <recommendedName>
        <fullName evidence="3">DNA replication complex GINS protein SLD5</fullName>
    </recommendedName>
</protein>
<dbReference type="Gene3D" id="1.20.58.1030">
    <property type="match status" value="1"/>
</dbReference>
<dbReference type="STRING" id="4999.A0A1Y1UK03"/>
<name>A0A1Y1UK03_9TREE</name>
<dbReference type="FunCoup" id="A0A1Y1UK03">
    <property type="interactions" value="456"/>
</dbReference>
<dbReference type="OrthoDB" id="338231at2759"/>
<evidence type="ECO:0000256" key="4">
    <source>
        <dbReference type="ARBA" id="ARBA00022705"/>
    </source>
</evidence>
<dbReference type="CDD" id="cd21692">
    <property type="entry name" value="GINS_B_Sld5"/>
    <property type="match status" value="1"/>
</dbReference>
<dbReference type="CDD" id="cd11711">
    <property type="entry name" value="GINS_A_Sld5"/>
    <property type="match status" value="1"/>
</dbReference>
<evidence type="ECO:0000256" key="1">
    <source>
        <dbReference type="ARBA" id="ARBA00004123"/>
    </source>
</evidence>
<dbReference type="InterPro" id="IPR031633">
    <property type="entry name" value="SLD5_C"/>
</dbReference>
<dbReference type="AlphaFoldDB" id="A0A1Y1UK03"/>
<feature type="domain" description="GINS subunit" evidence="7">
    <location>
        <begin position="155"/>
        <end position="236"/>
    </location>
</feature>
<comment type="similarity">
    <text evidence="2">Belongs to the GINS4/SLD5 family.</text>
</comment>
<evidence type="ECO:0000313" key="8">
    <source>
        <dbReference type="EMBL" id="ORX38383.1"/>
    </source>
</evidence>
<comment type="caution">
    <text evidence="8">The sequence shown here is derived from an EMBL/GenBank/DDBJ whole genome shotgun (WGS) entry which is preliminary data.</text>
</comment>
<dbReference type="InterPro" id="IPR021151">
    <property type="entry name" value="GINS_A"/>
</dbReference>
<dbReference type="InterPro" id="IPR038749">
    <property type="entry name" value="Sld5_GINS_A"/>
</dbReference>
<comment type="subcellular location">
    <subcellularLocation>
        <location evidence="1">Nucleus</location>
    </subcellularLocation>
</comment>
<evidence type="ECO:0000256" key="2">
    <source>
        <dbReference type="ARBA" id="ARBA00008187"/>
    </source>
</evidence>
<gene>
    <name evidence="8" type="ORF">BD324DRAFT_578101</name>
</gene>
<dbReference type="EMBL" id="NBSH01000004">
    <property type="protein sequence ID" value="ORX38383.1"/>
    <property type="molecule type" value="Genomic_DNA"/>
</dbReference>
<proteinExistence type="inferred from homology"/>
<keyword evidence="9" id="KW-1185">Reference proteome</keyword>
<evidence type="ECO:0000256" key="5">
    <source>
        <dbReference type="ARBA" id="ARBA00023242"/>
    </source>
</evidence>
<feature type="compositionally biased region" description="Low complexity" evidence="6">
    <location>
        <begin position="34"/>
        <end position="52"/>
    </location>
</feature>
<keyword evidence="5" id="KW-0539">Nucleus</keyword>